<dbReference type="Gene3D" id="3.30.565.10">
    <property type="entry name" value="Histidine kinase-like ATPase, C-terminal domain"/>
    <property type="match status" value="1"/>
</dbReference>
<evidence type="ECO:0000256" key="3">
    <source>
        <dbReference type="ARBA" id="ARBA00012438"/>
    </source>
</evidence>
<dbReference type="InterPro" id="IPR050428">
    <property type="entry name" value="TCS_sensor_his_kinase"/>
</dbReference>
<evidence type="ECO:0000256" key="6">
    <source>
        <dbReference type="ARBA" id="ARBA00022692"/>
    </source>
</evidence>
<dbReference type="PROSITE" id="PS50885">
    <property type="entry name" value="HAMP"/>
    <property type="match status" value="1"/>
</dbReference>
<dbReference type="InterPro" id="IPR036097">
    <property type="entry name" value="HisK_dim/P_sf"/>
</dbReference>
<dbReference type="InterPro" id="IPR036890">
    <property type="entry name" value="HATPase_C_sf"/>
</dbReference>
<dbReference type="InterPro" id="IPR003661">
    <property type="entry name" value="HisK_dim/P_dom"/>
</dbReference>
<feature type="transmembrane region" description="Helical" evidence="11">
    <location>
        <begin position="163"/>
        <end position="182"/>
    </location>
</feature>
<evidence type="ECO:0000259" key="13">
    <source>
        <dbReference type="PROSITE" id="PS50885"/>
    </source>
</evidence>
<proteinExistence type="predicted"/>
<dbReference type="EC" id="2.7.13.3" evidence="3"/>
<keyword evidence="4" id="KW-0597">Phosphoprotein</keyword>
<evidence type="ECO:0000256" key="4">
    <source>
        <dbReference type="ARBA" id="ARBA00022553"/>
    </source>
</evidence>
<dbReference type="SMART" id="SM00387">
    <property type="entry name" value="HATPase_c"/>
    <property type="match status" value="1"/>
</dbReference>
<dbReference type="EMBL" id="JAQNDN010000018">
    <property type="protein sequence ID" value="MDC0671764.1"/>
    <property type="molecule type" value="Genomic_DNA"/>
</dbReference>
<organism evidence="14 15">
    <name type="scientific">Nannocystis radixulma</name>
    <dbReference type="NCBI Taxonomy" id="2995305"/>
    <lineage>
        <taxon>Bacteria</taxon>
        <taxon>Pseudomonadati</taxon>
        <taxon>Myxococcota</taxon>
        <taxon>Polyangia</taxon>
        <taxon>Nannocystales</taxon>
        <taxon>Nannocystaceae</taxon>
        <taxon>Nannocystis</taxon>
    </lineage>
</organism>
<feature type="transmembrane region" description="Helical" evidence="11">
    <location>
        <begin position="7"/>
        <end position="30"/>
    </location>
</feature>
<evidence type="ECO:0000256" key="9">
    <source>
        <dbReference type="ARBA" id="ARBA00023012"/>
    </source>
</evidence>
<keyword evidence="6 11" id="KW-0812">Transmembrane</keyword>
<evidence type="ECO:0000256" key="7">
    <source>
        <dbReference type="ARBA" id="ARBA00022777"/>
    </source>
</evidence>
<keyword evidence="7 14" id="KW-0418">Kinase</keyword>
<dbReference type="Gene3D" id="6.10.340.10">
    <property type="match status" value="1"/>
</dbReference>
<dbReference type="CDD" id="cd00082">
    <property type="entry name" value="HisKA"/>
    <property type="match status" value="1"/>
</dbReference>
<dbReference type="Proteomes" id="UP001217838">
    <property type="component" value="Unassembled WGS sequence"/>
</dbReference>
<comment type="catalytic activity">
    <reaction evidence="1">
        <text>ATP + protein L-histidine = ADP + protein N-phospho-L-histidine.</text>
        <dbReference type="EC" id="2.7.13.3"/>
    </reaction>
</comment>
<dbReference type="SMART" id="SM00388">
    <property type="entry name" value="HisKA"/>
    <property type="match status" value="1"/>
</dbReference>
<evidence type="ECO:0000256" key="2">
    <source>
        <dbReference type="ARBA" id="ARBA00004370"/>
    </source>
</evidence>
<dbReference type="SUPFAM" id="SSF55874">
    <property type="entry name" value="ATPase domain of HSP90 chaperone/DNA topoisomerase II/histidine kinase"/>
    <property type="match status" value="1"/>
</dbReference>
<dbReference type="SMART" id="SM00304">
    <property type="entry name" value="HAMP"/>
    <property type="match status" value="1"/>
</dbReference>
<evidence type="ECO:0000256" key="10">
    <source>
        <dbReference type="ARBA" id="ARBA00023136"/>
    </source>
</evidence>
<gene>
    <name evidence="14" type="ORF">POL58_28725</name>
</gene>
<evidence type="ECO:0000256" key="11">
    <source>
        <dbReference type="SAM" id="Phobius"/>
    </source>
</evidence>
<evidence type="ECO:0000256" key="1">
    <source>
        <dbReference type="ARBA" id="ARBA00000085"/>
    </source>
</evidence>
<comment type="caution">
    <text evidence="14">The sequence shown here is derived from an EMBL/GenBank/DDBJ whole genome shotgun (WGS) entry which is preliminary data.</text>
</comment>
<keyword evidence="15" id="KW-1185">Reference proteome</keyword>
<keyword evidence="5" id="KW-0808">Transferase</keyword>
<name>A0ABT5BC92_9BACT</name>
<accession>A0ABT5BC92</accession>
<dbReference type="InterPro" id="IPR004358">
    <property type="entry name" value="Sig_transdc_His_kin-like_C"/>
</dbReference>
<evidence type="ECO:0000313" key="14">
    <source>
        <dbReference type="EMBL" id="MDC0671764.1"/>
    </source>
</evidence>
<comment type="subcellular location">
    <subcellularLocation>
        <location evidence="2">Membrane</location>
    </subcellularLocation>
</comment>
<evidence type="ECO:0000256" key="8">
    <source>
        <dbReference type="ARBA" id="ARBA00022989"/>
    </source>
</evidence>
<dbReference type="Gene3D" id="1.10.287.130">
    <property type="match status" value="1"/>
</dbReference>
<evidence type="ECO:0000256" key="5">
    <source>
        <dbReference type="ARBA" id="ARBA00022679"/>
    </source>
</evidence>
<dbReference type="InterPro" id="IPR005467">
    <property type="entry name" value="His_kinase_dom"/>
</dbReference>
<protein>
    <recommendedName>
        <fullName evidence="3">histidine kinase</fullName>
        <ecNumber evidence="3">2.7.13.3</ecNumber>
    </recommendedName>
</protein>
<dbReference type="PROSITE" id="PS50109">
    <property type="entry name" value="HIS_KIN"/>
    <property type="match status" value="1"/>
</dbReference>
<feature type="domain" description="Histidine kinase" evidence="12">
    <location>
        <begin position="247"/>
        <end position="463"/>
    </location>
</feature>
<keyword evidence="8 11" id="KW-1133">Transmembrane helix</keyword>
<sequence length="472" mass="50119">MKLRNRLVAVVTSVTVVALALSFVPLYILVRALETSDLDNALFRQATALAQHLPGTYAAGHPLDEGHADVPESIDPTPRYTAVYGPDHELETASESFDGRAPRSLEALGLRRPVPWDGVAVDLEVGDTRLRGVVMPTGDQGEALLYAVSKSTVEDDTATLFELLLAIFVFAAGATAVIARILGERLARDVHSVARVARLVAEGDLAARLGDPRSMGADETRALASDLDHMISRLDEVVSSQRRFISHAAHELRSPLASLRGELQLALRRDRDAEEYRAALTEMLSSVDALIALAEDLLRLARAQGGAPATRARARVADVVREAVRMARGHDDDRGVTITAPPALAEFPVEVRGAAADLARALRNLIDNAVVHSPPGGEVRIEVVIVEGGVELAVVDQGPGIPVQDQPHIFTPFFRGAGGENHEGAGLGLAIARGLTEGSGGRLALDTRHTGGARMVLHLAFAEPSSAARSAP</sequence>
<keyword evidence="10 11" id="KW-0472">Membrane</keyword>
<dbReference type="PRINTS" id="PR00344">
    <property type="entry name" value="BCTRLSENSOR"/>
</dbReference>
<evidence type="ECO:0000259" key="12">
    <source>
        <dbReference type="PROSITE" id="PS50109"/>
    </source>
</evidence>
<dbReference type="Pfam" id="PF00512">
    <property type="entry name" value="HisKA"/>
    <property type="match status" value="1"/>
</dbReference>
<keyword evidence="9" id="KW-0902">Two-component regulatory system</keyword>
<dbReference type="InterPro" id="IPR003660">
    <property type="entry name" value="HAMP_dom"/>
</dbReference>
<dbReference type="InterPro" id="IPR003594">
    <property type="entry name" value="HATPase_dom"/>
</dbReference>
<reference evidence="14 15" key="1">
    <citation type="submission" date="2022-11" db="EMBL/GenBank/DDBJ databases">
        <title>Minimal conservation of predation-associated metabolite biosynthetic gene clusters underscores biosynthetic potential of Myxococcota including descriptions for ten novel species: Archangium lansinium sp. nov., Myxococcus landrumus sp. nov., Nannocystis bai.</title>
        <authorList>
            <person name="Ahearne A."/>
            <person name="Stevens C."/>
            <person name="Dowd S."/>
        </authorList>
    </citation>
    <scope>NUCLEOTIDE SEQUENCE [LARGE SCALE GENOMIC DNA]</scope>
    <source>
        <strain evidence="14 15">NCELM</strain>
    </source>
</reference>
<dbReference type="RefSeq" id="WP_272002477.1">
    <property type="nucleotide sequence ID" value="NZ_JAQNDN010000018.1"/>
</dbReference>
<dbReference type="PANTHER" id="PTHR45436">
    <property type="entry name" value="SENSOR HISTIDINE KINASE YKOH"/>
    <property type="match status" value="1"/>
</dbReference>
<dbReference type="SUPFAM" id="SSF47384">
    <property type="entry name" value="Homodimeric domain of signal transducing histidine kinase"/>
    <property type="match status" value="1"/>
</dbReference>
<dbReference type="PANTHER" id="PTHR45436:SF5">
    <property type="entry name" value="SENSOR HISTIDINE KINASE TRCS"/>
    <property type="match status" value="1"/>
</dbReference>
<feature type="domain" description="HAMP" evidence="13">
    <location>
        <begin position="184"/>
        <end position="239"/>
    </location>
</feature>
<dbReference type="GO" id="GO:0016301">
    <property type="term" value="F:kinase activity"/>
    <property type="evidence" value="ECO:0007669"/>
    <property type="project" value="UniProtKB-KW"/>
</dbReference>
<dbReference type="CDD" id="cd00075">
    <property type="entry name" value="HATPase"/>
    <property type="match status" value="1"/>
</dbReference>
<evidence type="ECO:0000313" key="15">
    <source>
        <dbReference type="Proteomes" id="UP001217838"/>
    </source>
</evidence>
<dbReference type="Pfam" id="PF02518">
    <property type="entry name" value="HATPase_c"/>
    <property type="match status" value="1"/>
</dbReference>